<gene>
    <name evidence="1" type="ORF">OLC1_LOCUS20042</name>
</gene>
<dbReference type="EMBL" id="OX459124">
    <property type="protein sequence ID" value="CAI9112945.1"/>
    <property type="molecule type" value="Genomic_DNA"/>
</dbReference>
<name>A0AAV1E1K5_OLDCO</name>
<dbReference type="Proteomes" id="UP001161247">
    <property type="component" value="Chromosome 7"/>
</dbReference>
<sequence>MELDNMNVTFPQVASRATAKEAKVPISGKLNSIPQARRASLSNIPLNSWHSSPLQQSKYEKIVTHYSGPILKESNGPLISKGQDFPAVKNSVVMRTAASTLPVSPEVIPQSYSIPSRGQIEAALHGSKPMKTPETLKIDEVIPSLPLTPISIEKVDPISPAS</sequence>
<dbReference type="PANTHER" id="PTHR34119:SF1">
    <property type="entry name" value="OS04G0394700 PROTEIN"/>
    <property type="match status" value="1"/>
</dbReference>
<dbReference type="PANTHER" id="PTHR34119">
    <property type="entry name" value="HYDROXYPROLINE-RICH GLYCOPROTEIN-LIKE"/>
    <property type="match status" value="1"/>
</dbReference>
<accession>A0AAV1E1K5</accession>
<dbReference type="AlphaFoldDB" id="A0AAV1E1K5"/>
<evidence type="ECO:0000313" key="2">
    <source>
        <dbReference type="Proteomes" id="UP001161247"/>
    </source>
</evidence>
<organism evidence="1 2">
    <name type="scientific">Oldenlandia corymbosa var. corymbosa</name>
    <dbReference type="NCBI Taxonomy" id="529605"/>
    <lineage>
        <taxon>Eukaryota</taxon>
        <taxon>Viridiplantae</taxon>
        <taxon>Streptophyta</taxon>
        <taxon>Embryophyta</taxon>
        <taxon>Tracheophyta</taxon>
        <taxon>Spermatophyta</taxon>
        <taxon>Magnoliopsida</taxon>
        <taxon>eudicotyledons</taxon>
        <taxon>Gunneridae</taxon>
        <taxon>Pentapetalae</taxon>
        <taxon>asterids</taxon>
        <taxon>lamiids</taxon>
        <taxon>Gentianales</taxon>
        <taxon>Rubiaceae</taxon>
        <taxon>Rubioideae</taxon>
        <taxon>Spermacoceae</taxon>
        <taxon>Hedyotis-Oldenlandia complex</taxon>
        <taxon>Oldenlandia</taxon>
    </lineage>
</organism>
<proteinExistence type="predicted"/>
<evidence type="ECO:0000313" key="1">
    <source>
        <dbReference type="EMBL" id="CAI9112945.1"/>
    </source>
</evidence>
<protein>
    <submittedName>
        <fullName evidence="1">OLC1v1013458C1</fullName>
    </submittedName>
</protein>
<keyword evidence="2" id="KW-1185">Reference proteome</keyword>
<reference evidence="1" key="1">
    <citation type="submission" date="2023-03" db="EMBL/GenBank/DDBJ databases">
        <authorList>
            <person name="Julca I."/>
        </authorList>
    </citation>
    <scope>NUCLEOTIDE SEQUENCE</scope>
</reference>
<dbReference type="InterPro" id="IPR037488">
    <property type="entry name" value="At2g33490-like"/>
</dbReference>